<protein>
    <submittedName>
        <fullName evidence="1">Uncharacterized protein</fullName>
    </submittedName>
</protein>
<dbReference type="AlphaFoldDB" id="A0A6C0BDX0"/>
<evidence type="ECO:0000313" key="1">
    <source>
        <dbReference type="EMBL" id="QHS89779.1"/>
    </source>
</evidence>
<dbReference type="EMBL" id="MN739120">
    <property type="protein sequence ID" value="QHS89779.1"/>
    <property type="molecule type" value="Genomic_DNA"/>
</dbReference>
<accession>A0A6C0BDX0</accession>
<organism evidence="1">
    <name type="scientific">viral metagenome</name>
    <dbReference type="NCBI Taxonomy" id="1070528"/>
    <lineage>
        <taxon>unclassified sequences</taxon>
        <taxon>metagenomes</taxon>
        <taxon>organismal metagenomes</taxon>
    </lineage>
</organism>
<sequence>MLSLLKRVFHEKVSWDSIIKNINNPIWIDENYDKIVSYYKKKEFETVTFESFFSVFLTQNPSLEVLEVLDVLNKHGFDFKNTSLYTMCCNPIFTIDLEIFKWFVDNKIIHKDDENSPELCVKFLQNGDLISFEKFKYIFELGFPCSLKFPIKISDIQVAEKILDYANEKKIPFEYTINFSKQILTIDFLKDYIDWTKKHSIKDKYFPSLYYLCFLGTPGLDILLENGYISPNQISFETFTEEVKQWLLEHGFTEFGKEKEVLLYAQIKNSKCEIYNKEES</sequence>
<proteinExistence type="predicted"/>
<reference evidence="1" key="1">
    <citation type="journal article" date="2020" name="Nature">
        <title>Giant virus diversity and host interactions through global metagenomics.</title>
        <authorList>
            <person name="Schulz F."/>
            <person name="Roux S."/>
            <person name="Paez-Espino D."/>
            <person name="Jungbluth S."/>
            <person name="Walsh D.A."/>
            <person name="Denef V.J."/>
            <person name="McMahon K.D."/>
            <person name="Konstantinidis K.T."/>
            <person name="Eloe-Fadrosh E.A."/>
            <person name="Kyrpides N.C."/>
            <person name="Woyke T."/>
        </authorList>
    </citation>
    <scope>NUCLEOTIDE SEQUENCE</scope>
    <source>
        <strain evidence="1">GVMAG-M-3300010160-4</strain>
    </source>
</reference>
<name>A0A6C0BDX0_9ZZZZ</name>